<dbReference type="GO" id="GO:0016787">
    <property type="term" value="F:hydrolase activity"/>
    <property type="evidence" value="ECO:0007669"/>
    <property type="project" value="UniProtKB-KW"/>
</dbReference>
<dbReference type="SUPFAM" id="SSF53474">
    <property type="entry name" value="alpha/beta-Hydrolases"/>
    <property type="match status" value="1"/>
</dbReference>
<keyword evidence="2" id="KW-0378">Hydrolase</keyword>
<dbReference type="InterPro" id="IPR029058">
    <property type="entry name" value="AB_hydrolase_fold"/>
</dbReference>
<protein>
    <submittedName>
        <fullName evidence="2">Alpha/beta fold hydrolase</fullName>
    </submittedName>
</protein>
<sequence length="259" mass="27544">METKVYVDGGELWADDTGGEGTPVVLLHPGVADSRVWDPIAPALVDRYRVIRYDARGYGRSPAPTTTYSLAADLRAVLDHFGVRRAVLVGSSMGGGTAINFALDEPDRVAGLALLVPGITGYPDLESPELTARIGELARAGDMDGLVDLSLSSWGTAGTPPDTEAAELVRAAVPAWFTTYGHQAEDPPAFPRLGELAMPCTLLLGEQDMPRTVRCNEAMAAAIPDCVLVRRPDCDHLPTLRAPEAVRELVLDLCARATG</sequence>
<dbReference type="PRINTS" id="PR00111">
    <property type="entry name" value="ABHYDROLASE"/>
</dbReference>
<dbReference type="PANTHER" id="PTHR43798">
    <property type="entry name" value="MONOACYLGLYCEROL LIPASE"/>
    <property type="match status" value="1"/>
</dbReference>
<dbReference type="Pfam" id="PF00561">
    <property type="entry name" value="Abhydrolase_1"/>
    <property type="match status" value="1"/>
</dbReference>
<dbReference type="EMBL" id="JALDAY010000004">
    <property type="protein sequence ID" value="MCI3272350.1"/>
    <property type="molecule type" value="Genomic_DNA"/>
</dbReference>
<organism evidence="2 3">
    <name type="scientific">Streptomyces cylindrosporus</name>
    <dbReference type="NCBI Taxonomy" id="2927583"/>
    <lineage>
        <taxon>Bacteria</taxon>
        <taxon>Bacillati</taxon>
        <taxon>Actinomycetota</taxon>
        <taxon>Actinomycetes</taxon>
        <taxon>Kitasatosporales</taxon>
        <taxon>Streptomycetaceae</taxon>
        <taxon>Streptomyces</taxon>
    </lineage>
</organism>
<dbReference type="InterPro" id="IPR000073">
    <property type="entry name" value="AB_hydrolase_1"/>
</dbReference>
<dbReference type="Gene3D" id="3.40.50.1820">
    <property type="entry name" value="alpha/beta hydrolase"/>
    <property type="match status" value="1"/>
</dbReference>
<dbReference type="Proteomes" id="UP001165269">
    <property type="component" value="Unassembled WGS sequence"/>
</dbReference>
<gene>
    <name evidence="2" type="ORF">MQP27_14630</name>
</gene>
<reference evidence="2" key="1">
    <citation type="submission" date="2022-03" db="EMBL/GenBank/DDBJ databases">
        <title>Streptomyces 7R015 and 7R016 isolated from Barleria lupulina in Thailand.</title>
        <authorList>
            <person name="Kanchanasin P."/>
            <person name="Phongsopitanun W."/>
            <person name="Tanasupawat S."/>
        </authorList>
    </citation>
    <scope>NUCLEOTIDE SEQUENCE</scope>
    <source>
        <strain evidence="2">7R015</strain>
    </source>
</reference>
<evidence type="ECO:0000313" key="2">
    <source>
        <dbReference type="EMBL" id="MCI3272350.1"/>
    </source>
</evidence>
<dbReference type="RefSeq" id="WP_242765506.1">
    <property type="nucleotide sequence ID" value="NZ_JALDAY010000004.1"/>
</dbReference>
<evidence type="ECO:0000313" key="3">
    <source>
        <dbReference type="Proteomes" id="UP001165269"/>
    </source>
</evidence>
<accession>A0ABS9Y763</accession>
<proteinExistence type="predicted"/>
<comment type="caution">
    <text evidence="2">The sequence shown here is derived from an EMBL/GenBank/DDBJ whole genome shotgun (WGS) entry which is preliminary data.</text>
</comment>
<dbReference type="PANTHER" id="PTHR43798:SF33">
    <property type="entry name" value="HYDROLASE, PUTATIVE (AFU_ORTHOLOGUE AFUA_2G14860)-RELATED"/>
    <property type="match status" value="1"/>
</dbReference>
<name>A0ABS9Y763_9ACTN</name>
<dbReference type="InterPro" id="IPR050266">
    <property type="entry name" value="AB_hydrolase_sf"/>
</dbReference>
<feature type="domain" description="AB hydrolase-1" evidence="1">
    <location>
        <begin position="23"/>
        <end position="122"/>
    </location>
</feature>
<evidence type="ECO:0000259" key="1">
    <source>
        <dbReference type="Pfam" id="PF00561"/>
    </source>
</evidence>
<keyword evidence="3" id="KW-1185">Reference proteome</keyword>